<dbReference type="InterPro" id="IPR036322">
    <property type="entry name" value="WD40_repeat_dom_sf"/>
</dbReference>
<feature type="compositionally biased region" description="Low complexity" evidence="1">
    <location>
        <begin position="17"/>
        <end position="34"/>
    </location>
</feature>
<evidence type="ECO:0000313" key="3">
    <source>
        <dbReference type="Proteomes" id="UP000419144"/>
    </source>
</evidence>
<gene>
    <name evidence="2" type="ORF">LtaPh_2014000</name>
</gene>
<dbReference type="SUPFAM" id="SSF50978">
    <property type="entry name" value="WD40 repeat-like"/>
    <property type="match status" value="1"/>
</dbReference>
<dbReference type="Gene3D" id="2.130.10.10">
    <property type="entry name" value="YVTN repeat-like/Quinoprotein amine dehydrogenase"/>
    <property type="match status" value="1"/>
</dbReference>
<reference evidence="2" key="1">
    <citation type="submission" date="2019-11" db="EMBL/GenBank/DDBJ databases">
        <title>Leishmania tarentolae CDS.</title>
        <authorList>
            <person name="Goto Y."/>
            <person name="Yamagishi J."/>
        </authorList>
    </citation>
    <scope>NUCLEOTIDE SEQUENCE [LARGE SCALE GENOMIC DNA]</scope>
    <source>
        <strain evidence="2">Parrot Tar II</strain>
    </source>
</reference>
<dbReference type="Proteomes" id="UP000419144">
    <property type="component" value="Unassembled WGS sequence"/>
</dbReference>
<feature type="region of interest" description="Disordered" evidence="1">
    <location>
        <begin position="754"/>
        <end position="787"/>
    </location>
</feature>
<feature type="region of interest" description="Disordered" evidence="1">
    <location>
        <begin position="1"/>
        <end position="34"/>
    </location>
</feature>
<evidence type="ECO:0000313" key="2">
    <source>
        <dbReference type="EMBL" id="GET88199.1"/>
    </source>
</evidence>
<dbReference type="EMBL" id="BLBS01000025">
    <property type="protein sequence ID" value="GET88199.1"/>
    <property type="molecule type" value="Genomic_DNA"/>
</dbReference>
<feature type="compositionally biased region" description="Low complexity" evidence="1">
    <location>
        <begin position="754"/>
        <end position="766"/>
    </location>
</feature>
<protein>
    <submittedName>
        <fullName evidence="2">Uncharacterized protein</fullName>
    </submittedName>
</protein>
<feature type="region of interest" description="Disordered" evidence="1">
    <location>
        <begin position="569"/>
        <end position="589"/>
    </location>
</feature>
<proteinExistence type="predicted"/>
<sequence>MEAAAERGSAARRRRVTTATTNDTTTSSSLGMSSSFLVRRTAHVPAVAGTSAARRSPASSQQPPRLHRVSSSHTRSPYTSHVVAHADVTASSSAPLDDASRMPLDLLEPAAARWASTAGRGCRRAPRVRSTLGPQSEVVDTGVFVCPNTVVAALYSAAPGRGHVVVTAESGGWLRVREQQTGTIRYQQQLRDGGEVSCLAWASAADDAAVEPLGAVVVVGQLSGLISFYVLVGESLVELPSATCVFHEAPLLSCVPLCVPASAAEPASTSPCTFVSALLSLDADGVMALWCLQMAEAGEGAGRGSEAGTRLLVLLLDSGYASLSPPECFLTDTTAQNASSAPPSSSFPPVVITAVALSHPSTAPCCVLSTHLFMPQRLSAPGAPSYEDEADTQGSAVVFLTRFTASAADLSVTARAGNKRISTSLEERAPDPGRAQPCLGRGWEVLRAYRVPVALLRQRGGSAVSVSADAAHVAVTALCVTGSSVPTGQLWAGTADGRLLIWEAHTGQFVRCLHPASAAPVHSLTSVPSPGSPGQVLVWASQADGSVVAWSAETFNVVEVLPVSYPPPGPLESGKGHAEDSMGNGDPTNGVVTVRDAVDLLRATRHRCAPSTPSTPWRHDCGFTLFLKPMGQVCMQRAWSVATDGTVRTWLLPIGSESTNGVGGATVPGAAAPTPTSNTNGAAPAASLDVYTVQCYLQDRADALVREREAQRLASKAQQEELRILQERNSVLAAALQQAISRLERVSVEALVRSASRSGSSSSTASLQNEDGADAMRVESTVPSPDSPATTFAATLAAASDADEQIVVAAQPTTAVAVPEAAPPSLPPLTTLPPMARMHLKVLQQLLEELHTKLEESWSHNDALREELLAYQLRTLDQEEDTAQCVRAIAASESAAADSTRGTEGRASATSEVTAMAMPAHALPSLLPSPHIATPPFSVGADGSYAPEEDGAHSDGPQTPPPPKTYHTPNATRAAAMKNNTPSRVLCSPSVQELVHWRAEQGRPLTPPPPLWMLPTESASYTPSRKPHATSPSPVEASLNTSIAAERFFTAASAMLHSSTITCGKAAEREGSVAGNASVPAPPLLQVTAEEEVHVEEDDYAYGNGEDEPALLEAWCTSAGDLSPIPGPGPAAGGGGAISADASAVHRGDRNEPLSSSLFSFPFTSANVSAEGTAGGAIDRFGVLRDAWTPAGGAAAWTTPAPTAERWKTVTNAARAPAPAAPSRPSGSLAAVSAPPAAEASFAQGAPHQCSGTASAAAPPPPPCAFRSPIIYRRA</sequence>
<feature type="region of interest" description="Disordered" evidence="1">
    <location>
        <begin position="47"/>
        <end position="78"/>
    </location>
</feature>
<organism evidence="2 3">
    <name type="scientific">Leishmania tarentolae</name>
    <name type="common">Sauroleishmania tarentolae</name>
    <dbReference type="NCBI Taxonomy" id="5689"/>
    <lineage>
        <taxon>Eukaryota</taxon>
        <taxon>Discoba</taxon>
        <taxon>Euglenozoa</taxon>
        <taxon>Kinetoplastea</taxon>
        <taxon>Metakinetoplastina</taxon>
        <taxon>Trypanosomatida</taxon>
        <taxon>Trypanosomatidae</taxon>
        <taxon>Leishmaniinae</taxon>
        <taxon>Leishmania</taxon>
        <taxon>lizard Leishmania</taxon>
    </lineage>
</organism>
<name>A0A640KL76_LEITA</name>
<accession>A0A640KL76</accession>
<dbReference type="InterPro" id="IPR015943">
    <property type="entry name" value="WD40/YVTN_repeat-like_dom_sf"/>
</dbReference>
<dbReference type="VEuPathDB" id="TriTrypDB:LtaPh_2014000"/>
<feature type="compositionally biased region" description="Low complexity" evidence="1">
    <location>
        <begin position="51"/>
        <end position="64"/>
    </location>
</feature>
<dbReference type="AlphaFoldDB" id="A0A640KL76"/>
<feature type="region of interest" description="Disordered" evidence="1">
    <location>
        <begin position="926"/>
        <end position="969"/>
    </location>
</feature>
<comment type="caution">
    <text evidence="2">The sequence shown here is derived from an EMBL/GenBank/DDBJ whole genome shotgun (WGS) entry which is preliminary data.</text>
</comment>
<evidence type="ECO:0000256" key="1">
    <source>
        <dbReference type="SAM" id="MobiDB-lite"/>
    </source>
</evidence>
<dbReference type="OrthoDB" id="266533at2759"/>
<keyword evidence="3" id="KW-1185">Reference proteome</keyword>